<name>A0A8X6UAT2_NEPPI</name>
<reference evidence="1" key="1">
    <citation type="submission" date="2020-08" db="EMBL/GenBank/DDBJ databases">
        <title>Multicomponent nature underlies the extraordinary mechanical properties of spider dragline silk.</title>
        <authorList>
            <person name="Kono N."/>
            <person name="Nakamura H."/>
            <person name="Mori M."/>
            <person name="Yoshida Y."/>
            <person name="Ohtoshi R."/>
            <person name="Malay A.D."/>
            <person name="Moran D.A.P."/>
            <person name="Tomita M."/>
            <person name="Numata K."/>
            <person name="Arakawa K."/>
        </authorList>
    </citation>
    <scope>NUCLEOTIDE SEQUENCE</scope>
</reference>
<dbReference type="Proteomes" id="UP000887013">
    <property type="component" value="Unassembled WGS sequence"/>
</dbReference>
<gene>
    <name evidence="1" type="primary">NCL1_26961</name>
    <name evidence="1" type="ORF">NPIL_190881</name>
</gene>
<protein>
    <submittedName>
        <fullName evidence="1">Uncharacterized protein</fullName>
    </submittedName>
</protein>
<dbReference type="EMBL" id="BMAW01078414">
    <property type="protein sequence ID" value="GFU10904.1"/>
    <property type="molecule type" value="Genomic_DNA"/>
</dbReference>
<sequence length="297" mass="35603">MAADFMSPLLTLRKINESREEMAYITKMRNTIKFQIERKLDKQLDYKYLQKQFKHVFLLNENEMPEFCICLDHALSKVVKSHVLVQNTEPFVKWKTIRIDNNGFPQRRNQSHCRITESKIALTNILIDLFLVAHFSKISPLDEINNWRLQSWAEDPLIKGVNLGTLGFLYSTNELDLSHESAWRRVYSDNEMFYLFEKIYISSYLKDQFQKNRPVNVVKQIMKRERNELFNQFEILNLIASPYYYVLPHQDEQKYAEIQAEGFWLLNETFCNYRQFTFQSTLDKAMKGYEWINNENI</sequence>
<proteinExistence type="predicted"/>
<evidence type="ECO:0000313" key="2">
    <source>
        <dbReference type="Proteomes" id="UP000887013"/>
    </source>
</evidence>
<keyword evidence="2" id="KW-1185">Reference proteome</keyword>
<comment type="caution">
    <text evidence="1">The sequence shown here is derived from an EMBL/GenBank/DDBJ whole genome shotgun (WGS) entry which is preliminary data.</text>
</comment>
<evidence type="ECO:0000313" key="1">
    <source>
        <dbReference type="EMBL" id="GFU10904.1"/>
    </source>
</evidence>
<accession>A0A8X6UAT2</accession>
<organism evidence="1 2">
    <name type="scientific">Nephila pilipes</name>
    <name type="common">Giant wood spider</name>
    <name type="synonym">Nephila maculata</name>
    <dbReference type="NCBI Taxonomy" id="299642"/>
    <lineage>
        <taxon>Eukaryota</taxon>
        <taxon>Metazoa</taxon>
        <taxon>Ecdysozoa</taxon>
        <taxon>Arthropoda</taxon>
        <taxon>Chelicerata</taxon>
        <taxon>Arachnida</taxon>
        <taxon>Araneae</taxon>
        <taxon>Araneomorphae</taxon>
        <taxon>Entelegynae</taxon>
        <taxon>Araneoidea</taxon>
        <taxon>Nephilidae</taxon>
        <taxon>Nephila</taxon>
    </lineage>
</organism>
<dbReference type="AlphaFoldDB" id="A0A8X6UAT2"/>